<feature type="region of interest" description="Disordered" evidence="19">
    <location>
        <begin position="1419"/>
        <end position="1445"/>
    </location>
</feature>
<dbReference type="InterPro" id="IPR000494">
    <property type="entry name" value="Rcpt_L-dom"/>
</dbReference>
<dbReference type="InterPro" id="IPR006211">
    <property type="entry name" value="Furin-like_Cys-rich_dom"/>
</dbReference>
<dbReference type="SUPFAM" id="SSF56112">
    <property type="entry name" value="Protein kinase-like (PK-like)"/>
    <property type="match status" value="1"/>
</dbReference>
<comment type="subcellular location">
    <subcellularLocation>
        <location evidence="1">Membrane</location>
        <topology evidence="1">Single-pass type I membrane protein</topology>
    </subcellularLocation>
</comment>
<accession>A0AAV2QM27</accession>
<feature type="binding site" evidence="17">
    <location>
        <begin position="882"/>
        <end position="890"/>
    </location>
    <ligand>
        <name>ATP</name>
        <dbReference type="ChEBI" id="CHEBI:30616"/>
    </ligand>
</feature>
<keyword evidence="5 20" id="KW-0812">Transmembrane</keyword>
<dbReference type="FunFam" id="1.10.510.10:FF:000233">
    <property type="entry name" value="receptor tyrosine-protein kinase erbB-3"/>
    <property type="match status" value="1"/>
</dbReference>
<keyword evidence="21" id="KW-0732">Signal</keyword>
<organism evidence="23 24">
    <name type="scientific">Meganyctiphanes norvegica</name>
    <name type="common">Northern krill</name>
    <name type="synonym">Thysanopoda norvegica</name>
    <dbReference type="NCBI Taxonomy" id="48144"/>
    <lineage>
        <taxon>Eukaryota</taxon>
        <taxon>Metazoa</taxon>
        <taxon>Ecdysozoa</taxon>
        <taxon>Arthropoda</taxon>
        <taxon>Crustacea</taxon>
        <taxon>Multicrustacea</taxon>
        <taxon>Malacostraca</taxon>
        <taxon>Eumalacostraca</taxon>
        <taxon>Eucarida</taxon>
        <taxon>Euphausiacea</taxon>
        <taxon>Euphausiidae</taxon>
        <taxon>Meganyctiphanes</taxon>
    </lineage>
</organism>
<feature type="signal peptide" evidence="21">
    <location>
        <begin position="1"/>
        <end position="23"/>
    </location>
</feature>
<keyword evidence="24" id="KW-1185">Reference proteome</keyword>
<dbReference type="SMART" id="SM00261">
    <property type="entry name" value="FU"/>
    <property type="match status" value="7"/>
</dbReference>
<evidence type="ECO:0000256" key="15">
    <source>
        <dbReference type="PIRNR" id="PIRNR000619"/>
    </source>
</evidence>
<dbReference type="GO" id="GO:0009966">
    <property type="term" value="P:regulation of signal transduction"/>
    <property type="evidence" value="ECO:0007669"/>
    <property type="project" value="UniProtKB-ARBA"/>
</dbReference>
<comment type="similarity">
    <text evidence="15">Belongs to the protein kinase superfamily. Tyr protein kinase family. EGF receptor subfamily.</text>
</comment>
<name>A0AAV2QM27_MEGNR</name>
<dbReference type="FunFam" id="2.10.220.10:FF:000001">
    <property type="entry name" value="Receptor protein-tyrosine kinase"/>
    <property type="match status" value="1"/>
</dbReference>
<dbReference type="InterPro" id="IPR000719">
    <property type="entry name" value="Prot_kinase_dom"/>
</dbReference>
<dbReference type="Gene3D" id="3.80.20.20">
    <property type="entry name" value="Receptor L-domain"/>
    <property type="match status" value="2"/>
</dbReference>
<dbReference type="SMART" id="SM00219">
    <property type="entry name" value="TyrKc"/>
    <property type="match status" value="1"/>
</dbReference>
<dbReference type="EMBL" id="CAXKWB010008887">
    <property type="protein sequence ID" value="CAL4092895.1"/>
    <property type="molecule type" value="Genomic_DNA"/>
</dbReference>
<feature type="compositionally biased region" description="Low complexity" evidence="19">
    <location>
        <begin position="1421"/>
        <end position="1430"/>
    </location>
</feature>
<dbReference type="InterPro" id="IPR016245">
    <property type="entry name" value="Tyr_kinase_EGF/ERB/XmrK_rcpt"/>
</dbReference>
<protein>
    <recommendedName>
        <fullName evidence="2 15">Receptor protein-tyrosine kinase</fullName>
        <ecNumber evidence="2 15">2.7.10.1</ecNumber>
    </recommendedName>
</protein>
<evidence type="ECO:0000256" key="4">
    <source>
        <dbReference type="ARBA" id="ARBA00022679"/>
    </source>
</evidence>
<dbReference type="Pfam" id="PF01030">
    <property type="entry name" value="Recep_L_domain"/>
    <property type="match status" value="2"/>
</dbReference>
<comment type="caution">
    <text evidence="23">The sequence shown here is derived from an EMBL/GenBank/DDBJ whole genome shotgun (WGS) entry which is preliminary data.</text>
</comment>
<keyword evidence="4 15" id="KW-0808">Transferase</keyword>
<keyword evidence="11 15" id="KW-0829">Tyrosine-protein kinase</keyword>
<evidence type="ECO:0000256" key="11">
    <source>
        <dbReference type="ARBA" id="ARBA00023137"/>
    </source>
</evidence>
<dbReference type="CDD" id="cd00064">
    <property type="entry name" value="FU"/>
    <property type="match status" value="4"/>
</dbReference>
<dbReference type="PROSITE" id="PS00107">
    <property type="entry name" value="PROTEIN_KINASE_ATP"/>
    <property type="match status" value="1"/>
</dbReference>
<evidence type="ECO:0000256" key="19">
    <source>
        <dbReference type="SAM" id="MobiDB-lite"/>
    </source>
</evidence>
<feature type="chain" id="PRO_5043539474" description="Receptor protein-tyrosine kinase" evidence="21">
    <location>
        <begin position="24"/>
        <end position="1474"/>
    </location>
</feature>
<evidence type="ECO:0000256" key="18">
    <source>
        <dbReference type="PROSITE-ProRule" id="PRU10141"/>
    </source>
</evidence>
<dbReference type="PANTHER" id="PTHR24416">
    <property type="entry name" value="TYROSINE-PROTEIN KINASE RECEPTOR"/>
    <property type="match status" value="1"/>
</dbReference>
<dbReference type="SUPFAM" id="SSF52058">
    <property type="entry name" value="L domain-like"/>
    <property type="match status" value="2"/>
</dbReference>
<evidence type="ECO:0000256" key="1">
    <source>
        <dbReference type="ARBA" id="ARBA00004479"/>
    </source>
</evidence>
<evidence type="ECO:0000256" key="7">
    <source>
        <dbReference type="ARBA" id="ARBA00022777"/>
    </source>
</evidence>
<keyword evidence="10 15" id="KW-0472">Membrane</keyword>
<dbReference type="PIRSF" id="PIRSF000619">
    <property type="entry name" value="TyrPK_EGF-R"/>
    <property type="match status" value="1"/>
</dbReference>
<dbReference type="FunFam" id="3.30.200.20:FF:000422">
    <property type="entry name" value="Receptor protein-tyrosine kinase"/>
    <property type="match status" value="1"/>
</dbReference>
<keyword evidence="9 20" id="KW-1133">Transmembrane helix</keyword>
<evidence type="ECO:0000256" key="17">
    <source>
        <dbReference type="PIRSR" id="PIRSR000619-2"/>
    </source>
</evidence>
<evidence type="ECO:0000256" key="6">
    <source>
        <dbReference type="ARBA" id="ARBA00022741"/>
    </source>
</evidence>
<feature type="domain" description="Protein kinase" evidence="22">
    <location>
        <begin position="876"/>
        <end position="1134"/>
    </location>
</feature>
<dbReference type="InterPro" id="IPR017441">
    <property type="entry name" value="Protein_kinase_ATP_BS"/>
</dbReference>
<evidence type="ECO:0000256" key="10">
    <source>
        <dbReference type="ARBA" id="ARBA00023136"/>
    </source>
</evidence>
<evidence type="ECO:0000256" key="12">
    <source>
        <dbReference type="ARBA" id="ARBA00023170"/>
    </source>
</evidence>
<dbReference type="GO" id="GO:0043235">
    <property type="term" value="C:receptor complex"/>
    <property type="evidence" value="ECO:0007669"/>
    <property type="project" value="TreeGrafter"/>
</dbReference>
<dbReference type="InterPro" id="IPR009030">
    <property type="entry name" value="Growth_fac_rcpt_cys_sf"/>
</dbReference>
<dbReference type="GO" id="GO:0008284">
    <property type="term" value="P:positive regulation of cell population proliferation"/>
    <property type="evidence" value="ECO:0007669"/>
    <property type="project" value="TreeGrafter"/>
</dbReference>
<evidence type="ECO:0000256" key="20">
    <source>
        <dbReference type="SAM" id="Phobius"/>
    </source>
</evidence>
<dbReference type="PRINTS" id="PR00109">
    <property type="entry name" value="TYRKINASE"/>
</dbReference>
<feature type="compositionally biased region" description="Polar residues" evidence="19">
    <location>
        <begin position="1352"/>
        <end position="1371"/>
    </location>
</feature>
<dbReference type="GO" id="GO:0005524">
    <property type="term" value="F:ATP binding"/>
    <property type="evidence" value="ECO:0007669"/>
    <property type="project" value="UniProtKB-UniRule"/>
</dbReference>
<dbReference type="Pfam" id="PF14843">
    <property type="entry name" value="GF_recep_IV"/>
    <property type="match status" value="1"/>
</dbReference>
<dbReference type="EC" id="2.7.10.1" evidence="2 15"/>
<evidence type="ECO:0000256" key="16">
    <source>
        <dbReference type="PIRSR" id="PIRSR000619-1"/>
    </source>
</evidence>
<dbReference type="PANTHER" id="PTHR24416:SF566">
    <property type="entry name" value="EPIDERMAL GROWTH FACTOR RECEPTOR"/>
    <property type="match status" value="1"/>
</dbReference>
<dbReference type="InterPro" id="IPR020635">
    <property type="entry name" value="Tyr_kinase_cat_dom"/>
</dbReference>
<sequence>MVGQQGLLAVLAVLVTLLNAVDCVSNASKRLHGGKNKGKICIGTNGRMSVPSNRDHHYRNLRDRYINCTYVDGNLELTWLQDENLDLSFLQYIREVTGYVLISHVDVKRLLLPSLQIIRGRTNFKINTNDDEFTLFVAFSKMHSLELPALRDIIQGSVGFFNNYNLCHIQTIAWNEIISDTNARHNFVYNFTQPQRNCSCHNSCEKGCWGEGEDNCQKFSKLTCASQCHQGRCYGRGPRECCHLFCAGGCTGPTQSDCLACKNFYDDGECKQECPPMMRYNPITYSWETNPNGKFAYGATCVKNCPDHLLRDNGACVRSCPPDKKALNGKCVHCNGPCPKTCSSTDSVHAGNIESFRDCTVIQGNLQVLDQSFDGFQEVYINGTFGLRHGKMHPSALEVFSSLIEVTGYVNIQASHPEFTDLSFLRNLEGIGGRDYFDYFSSLYIVKTSLKSLNMRSLKEIRSGNVFILENADLCYADEINWKTLIKGDNVKSEILLQNNRANAVCVKEEKICHAECSEDGCWGPGQEECLTCRNFKLDNTCFNNCNLPGIYEKDSKFCGKCHEQCEEGCHGPDSNHCTWCNNVKDGLFCVAECPITKYNKNGTCKFCHDNCVDGCNGPDNTIGETGCNSCEKAVLNKDSIVDYCLKESDLCPSGYYSDWAPHNENGHLKALIGKAICSRCHPRCKNCTSFGFHVSVCQECSNYRRGEHCEEVCPRDHYADEKLHECKKCNTECSSTHGCRGSLESDCNQCRNFRIFLSGEPEPNNTHFTCTATCPQDLPYKIFPEDTSDPYCWEDLLELDEESIPAILGGTLGCVFLLCIFLSVFCYLCWQRNKTKEAALKMTMTMMPYDDAEPLKLTNIKPNLAKLRIVKEEELRRGGILGYGAFGTVYKGVWVPENENVKIPVAIKVLRAGTGTNINKEILEEAYIMASVDHPNVLQLLAVCMTTQIMLVTQLMPLGCLLDYVRNNKDKVGSKPLLNWCTQIARGMAYLEECGVVHRDLAARNVLVQTPNCVKITDFGLAKLLDNNEEEYKAAGGKMPIKWLALECIQHRIFTHKSDVWAFGVTVWEILTYGVRPYEDIPGRDVPDFLEKGERLPQPPICTIDVYMLMIRCWMLDAESRPTHKELSEHFAKMARDPGRFLVIPGDKLIRLPSYTPQDERELIHSLSSAIEGEGVIMAAEEYLYPNYSSSEGVMSTVTTTTMSSTSDPTTPVKKFSGYSLGSINGISQPRNSLSITESPQNRQNFQRERKYAYLEGGMTGSPSRQREDSVSTRYCSDPLNSLDLDIGDDDCFVSGVPGYGWIGDLRLDLPLDEDDYLMPQLPPSDIPTQHYMDLINEHPRSRYGSSSSGLQGQNGHVPKSSTGSNNGAPSTHWVGMDNPEYHMMIARNQKMYGTQIHPQQTVGVPVLEYSRYSRRNVNNRHSSTSSNNLAGSPDSHQQQHQFPHHLPEATHDYYNELPKALGNESTRNETPV</sequence>
<dbReference type="GO" id="GO:0022008">
    <property type="term" value="P:neurogenesis"/>
    <property type="evidence" value="ECO:0007669"/>
    <property type="project" value="TreeGrafter"/>
</dbReference>
<dbReference type="Gene3D" id="1.10.510.10">
    <property type="entry name" value="Transferase(Phosphotransferase) domain 1"/>
    <property type="match status" value="1"/>
</dbReference>
<feature type="region of interest" description="Disordered" evidence="19">
    <location>
        <begin position="1341"/>
        <end position="1374"/>
    </location>
</feature>
<dbReference type="InterPro" id="IPR036941">
    <property type="entry name" value="Rcpt_L-dom_sf"/>
</dbReference>
<evidence type="ECO:0000256" key="3">
    <source>
        <dbReference type="ARBA" id="ARBA00022553"/>
    </source>
</evidence>
<dbReference type="Pfam" id="PF00757">
    <property type="entry name" value="Furin-like"/>
    <property type="match status" value="1"/>
</dbReference>
<evidence type="ECO:0000313" key="24">
    <source>
        <dbReference type="Proteomes" id="UP001497623"/>
    </source>
</evidence>
<evidence type="ECO:0000256" key="5">
    <source>
        <dbReference type="ARBA" id="ARBA00022692"/>
    </source>
</evidence>
<dbReference type="InterPro" id="IPR001245">
    <property type="entry name" value="Ser-Thr/Tyr_kinase_cat_dom"/>
</dbReference>
<dbReference type="InterPro" id="IPR011009">
    <property type="entry name" value="Kinase-like_dom_sf"/>
</dbReference>
<evidence type="ECO:0000256" key="8">
    <source>
        <dbReference type="ARBA" id="ARBA00022840"/>
    </source>
</evidence>
<dbReference type="SUPFAM" id="SSF57184">
    <property type="entry name" value="Growth factor receptor domain"/>
    <property type="match status" value="3"/>
</dbReference>
<dbReference type="Pfam" id="PF07714">
    <property type="entry name" value="PK_Tyr_Ser-Thr"/>
    <property type="match status" value="1"/>
</dbReference>
<evidence type="ECO:0000256" key="13">
    <source>
        <dbReference type="ARBA" id="ARBA00023180"/>
    </source>
</evidence>
<reference evidence="23 24" key="1">
    <citation type="submission" date="2024-05" db="EMBL/GenBank/DDBJ databases">
        <authorList>
            <person name="Wallberg A."/>
        </authorList>
    </citation>
    <scope>NUCLEOTIDE SEQUENCE [LARGE SCALE GENOMIC DNA]</scope>
</reference>
<dbReference type="Gene3D" id="3.30.200.20">
    <property type="entry name" value="Phosphorylase Kinase, domain 1"/>
    <property type="match status" value="1"/>
</dbReference>
<feature type="transmembrane region" description="Helical" evidence="20">
    <location>
        <begin position="807"/>
        <end position="831"/>
    </location>
</feature>
<keyword evidence="8 15" id="KW-0067">ATP-binding</keyword>
<dbReference type="GO" id="GO:0004714">
    <property type="term" value="F:transmembrane receptor protein tyrosine kinase activity"/>
    <property type="evidence" value="ECO:0007669"/>
    <property type="project" value="UniProtKB-EC"/>
</dbReference>
<keyword evidence="13" id="KW-0325">Glycoprotein</keyword>
<dbReference type="Gene3D" id="2.10.220.10">
    <property type="entry name" value="Hormone Receptor, Insulin-like Growth Factor Receptor 1, Chain A, domain 2"/>
    <property type="match status" value="3"/>
</dbReference>
<keyword evidence="7 15" id="KW-0418">Kinase</keyword>
<evidence type="ECO:0000256" key="21">
    <source>
        <dbReference type="SAM" id="SignalP"/>
    </source>
</evidence>
<dbReference type="PROSITE" id="PS50011">
    <property type="entry name" value="PROTEIN_KINASE_DOM"/>
    <property type="match status" value="1"/>
</dbReference>
<feature type="active site" description="Proton acceptor" evidence="16">
    <location>
        <position position="1001"/>
    </location>
</feature>
<dbReference type="InterPro" id="IPR006212">
    <property type="entry name" value="Furin_repeat"/>
</dbReference>
<keyword evidence="12 15" id="KW-0675">Receptor</keyword>
<evidence type="ECO:0000256" key="2">
    <source>
        <dbReference type="ARBA" id="ARBA00011902"/>
    </source>
</evidence>
<feature type="binding site" evidence="17 18">
    <location>
        <position position="909"/>
    </location>
    <ligand>
        <name>ATP</name>
        <dbReference type="ChEBI" id="CHEBI:30616"/>
    </ligand>
</feature>
<dbReference type="GO" id="GO:0009925">
    <property type="term" value="C:basal plasma membrane"/>
    <property type="evidence" value="ECO:0007669"/>
    <property type="project" value="TreeGrafter"/>
</dbReference>
<dbReference type="InterPro" id="IPR032778">
    <property type="entry name" value="GF_recep_IV"/>
</dbReference>
<evidence type="ECO:0000256" key="9">
    <source>
        <dbReference type="ARBA" id="ARBA00022989"/>
    </source>
</evidence>
<dbReference type="PROSITE" id="PS00109">
    <property type="entry name" value="PROTEIN_KINASE_TYR"/>
    <property type="match status" value="1"/>
</dbReference>
<dbReference type="InterPro" id="IPR050122">
    <property type="entry name" value="RTK"/>
</dbReference>
<comment type="catalytic activity">
    <reaction evidence="14">
        <text>L-tyrosyl-[protein] + ATP = O-phospho-L-tyrosyl-[protein] + ADP + H(+)</text>
        <dbReference type="Rhea" id="RHEA:10596"/>
        <dbReference type="Rhea" id="RHEA-COMP:10136"/>
        <dbReference type="Rhea" id="RHEA-COMP:20101"/>
        <dbReference type="ChEBI" id="CHEBI:15378"/>
        <dbReference type="ChEBI" id="CHEBI:30616"/>
        <dbReference type="ChEBI" id="CHEBI:46858"/>
        <dbReference type="ChEBI" id="CHEBI:61978"/>
        <dbReference type="ChEBI" id="CHEBI:456216"/>
        <dbReference type="EC" id="2.7.10.1"/>
    </reaction>
</comment>
<evidence type="ECO:0000256" key="14">
    <source>
        <dbReference type="ARBA" id="ARBA00051243"/>
    </source>
</evidence>
<dbReference type="GO" id="GO:0043066">
    <property type="term" value="P:negative regulation of apoptotic process"/>
    <property type="evidence" value="ECO:0007669"/>
    <property type="project" value="TreeGrafter"/>
</dbReference>
<proteinExistence type="inferred from homology"/>
<evidence type="ECO:0000259" key="22">
    <source>
        <dbReference type="PROSITE" id="PS50011"/>
    </source>
</evidence>
<keyword evidence="6 15" id="KW-0547">Nucleotide-binding</keyword>
<evidence type="ECO:0000313" key="23">
    <source>
        <dbReference type="EMBL" id="CAL4092895.1"/>
    </source>
</evidence>
<dbReference type="GO" id="GO:0038127">
    <property type="term" value="P:ERBB signaling pathway"/>
    <property type="evidence" value="ECO:0007669"/>
    <property type="project" value="UniProtKB-ARBA"/>
</dbReference>
<dbReference type="InterPro" id="IPR008266">
    <property type="entry name" value="Tyr_kinase_AS"/>
</dbReference>
<gene>
    <name evidence="23" type="ORF">MNOR_LOCUS14676</name>
</gene>
<dbReference type="CDD" id="cd05057">
    <property type="entry name" value="PTKc_EGFR_like"/>
    <property type="match status" value="1"/>
</dbReference>
<keyword evidence="3" id="KW-0597">Phosphoprotein</keyword>
<dbReference type="Proteomes" id="UP001497623">
    <property type="component" value="Unassembled WGS sequence"/>
</dbReference>